<dbReference type="EMBL" id="BPQO01000019">
    <property type="protein sequence ID" value="GJD90538.1"/>
    <property type="molecule type" value="Genomic_DNA"/>
</dbReference>
<gene>
    <name evidence="2" type="ORF">BHAOGJBA_4078</name>
</gene>
<dbReference type="AlphaFoldDB" id="A0AAV4ZR25"/>
<name>A0AAV4ZR25_9HYPH</name>
<sequence>MIRVFFNIRLDDAYLPERTGQWVEDEAEARDLARIIVRRLVADHGGEQRLLNAELAVTGEGGASLFDVSFFEALYVPVAAPGPVAEPLRSVATIRPRPRLASLLGSWRAQALALAAAWRALAAGWRARVAALPAPRALLAGRRGAAPRPRFRLGFVHGG</sequence>
<keyword evidence="3" id="KW-1185">Reference proteome</keyword>
<dbReference type="InterPro" id="IPR054189">
    <property type="entry name" value="DUF6894"/>
</dbReference>
<feature type="domain" description="DUF6894" evidence="1">
    <location>
        <begin position="3"/>
        <end position="70"/>
    </location>
</feature>
<reference evidence="2" key="2">
    <citation type="submission" date="2021-08" db="EMBL/GenBank/DDBJ databases">
        <authorList>
            <person name="Tani A."/>
            <person name="Ola A."/>
            <person name="Ogura Y."/>
            <person name="Katsura K."/>
            <person name="Hayashi T."/>
        </authorList>
    </citation>
    <scope>NUCLEOTIDE SEQUENCE</scope>
    <source>
        <strain evidence="2">DSM 16372</strain>
    </source>
</reference>
<evidence type="ECO:0000259" key="1">
    <source>
        <dbReference type="Pfam" id="PF21834"/>
    </source>
</evidence>
<reference evidence="2" key="1">
    <citation type="journal article" date="2016" name="Front. Microbiol.">
        <title>Genome Sequence of the Piezophilic, Mesophilic Sulfate-Reducing Bacterium Desulfovibrio indicus J2T.</title>
        <authorList>
            <person name="Cao J."/>
            <person name="Maignien L."/>
            <person name="Shao Z."/>
            <person name="Alain K."/>
            <person name="Jebbar M."/>
        </authorList>
    </citation>
    <scope>NUCLEOTIDE SEQUENCE</scope>
    <source>
        <strain evidence="2">DSM 16372</strain>
    </source>
</reference>
<accession>A0AAV4ZR25</accession>
<dbReference type="Proteomes" id="UP001055247">
    <property type="component" value="Unassembled WGS sequence"/>
</dbReference>
<protein>
    <recommendedName>
        <fullName evidence="1">DUF6894 domain-containing protein</fullName>
    </recommendedName>
</protein>
<proteinExistence type="predicted"/>
<comment type="caution">
    <text evidence="2">The sequence shown here is derived from an EMBL/GenBank/DDBJ whole genome shotgun (WGS) entry which is preliminary data.</text>
</comment>
<organism evidence="2 3">
    <name type="scientific">Methylobacterium hispanicum</name>
    <dbReference type="NCBI Taxonomy" id="270350"/>
    <lineage>
        <taxon>Bacteria</taxon>
        <taxon>Pseudomonadati</taxon>
        <taxon>Pseudomonadota</taxon>
        <taxon>Alphaproteobacteria</taxon>
        <taxon>Hyphomicrobiales</taxon>
        <taxon>Methylobacteriaceae</taxon>
        <taxon>Methylobacterium</taxon>
    </lineage>
</organism>
<evidence type="ECO:0000313" key="2">
    <source>
        <dbReference type="EMBL" id="GJD90538.1"/>
    </source>
</evidence>
<evidence type="ECO:0000313" key="3">
    <source>
        <dbReference type="Proteomes" id="UP001055247"/>
    </source>
</evidence>
<dbReference type="Pfam" id="PF21834">
    <property type="entry name" value="DUF6894"/>
    <property type="match status" value="1"/>
</dbReference>